<reference evidence="10" key="3">
    <citation type="submission" date="2016-10" db="UniProtKB">
        <authorList>
            <consortium name="VectorBase"/>
        </authorList>
    </citation>
    <scope>IDENTIFICATION</scope>
    <source>
        <strain evidence="10">BB02</strain>
    </source>
</reference>
<evidence type="ECO:0000259" key="8">
    <source>
        <dbReference type="PROSITE" id="PS50110"/>
    </source>
</evidence>
<protein>
    <submittedName>
        <fullName evidence="10">Uncharacterized protein</fullName>
    </submittedName>
</protein>
<dbReference type="InterPro" id="IPR001789">
    <property type="entry name" value="Sig_transdc_resp-reg_receiver"/>
</dbReference>
<dbReference type="PROSITE" id="PS50110">
    <property type="entry name" value="RESPONSE_REGULATORY"/>
    <property type="match status" value="1"/>
</dbReference>
<dbReference type="InterPro" id="IPR039420">
    <property type="entry name" value="WalR-like"/>
</dbReference>
<sequence length="174" mass="19346">MRALLVEDDFPTARSVEIALSLEGIECDTFAMGEQGVEVAMFHDYDIIILDLHLEDMDGCDAILRIRSAKVKAPILILSGITATERKVKGLGFGADDYMTKPFNRSELIARIQAVIRRSKGHPDSVIEIGKLRVNLDNRTVEINGVVLHLTCKEYSILEMLISRPGCTLAKEVF</sequence>
<dbReference type="EnsemblMetazoa" id="BGLB005862-RA">
    <property type="protein sequence ID" value="BGLB005862-PA"/>
    <property type="gene ID" value="BGLB005862"/>
</dbReference>
<evidence type="ECO:0000313" key="11">
    <source>
        <dbReference type="Proteomes" id="UP000076420"/>
    </source>
</evidence>
<evidence type="ECO:0000256" key="1">
    <source>
        <dbReference type="ARBA" id="ARBA00022553"/>
    </source>
</evidence>
<dbReference type="GO" id="GO:0032993">
    <property type="term" value="C:protein-DNA complex"/>
    <property type="evidence" value="ECO:0007669"/>
    <property type="project" value="TreeGrafter"/>
</dbReference>
<evidence type="ECO:0000256" key="5">
    <source>
        <dbReference type="ARBA" id="ARBA00023163"/>
    </source>
</evidence>
<dbReference type="SMART" id="SM00448">
    <property type="entry name" value="REC"/>
    <property type="match status" value="1"/>
</dbReference>
<dbReference type="InterPro" id="IPR001867">
    <property type="entry name" value="OmpR/PhoB-type_DNA-bd"/>
</dbReference>
<feature type="domain" description="Response regulatory" evidence="8">
    <location>
        <begin position="2"/>
        <end position="116"/>
    </location>
</feature>
<dbReference type="InterPro" id="IPR036388">
    <property type="entry name" value="WH-like_DNA-bd_sf"/>
</dbReference>
<evidence type="ECO:0000256" key="6">
    <source>
        <dbReference type="PROSITE-ProRule" id="PRU00169"/>
    </source>
</evidence>
<keyword evidence="5" id="KW-0804">Transcription</keyword>
<evidence type="ECO:0000259" key="9">
    <source>
        <dbReference type="PROSITE" id="PS51755"/>
    </source>
</evidence>
<dbReference type="PROSITE" id="PS51755">
    <property type="entry name" value="OMPR_PHOB"/>
    <property type="match status" value="1"/>
</dbReference>
<evidence type="ECO:0000256" key="7">
    <source>
        <dbReference type="PROSITE-ProRule" id="PRU01091"/>
    </source>
</evidence>
<dbReference type="Gene3D" id="3.40.50.2300">
    <property type="match status" value="1"/>
</dbReference>
<reference evidence="10" key="4">
    <citation type="submission" date="2025-05" db="UniProtKB">
        <authorList>
            <consortium name="EnsemblMetazoa"/>
        </authorList>
    </citation>
    <scope>IDENTIFICATION</scope>
    <source>
        <strain evidence="10">BB02</strain>
    </source>
</reference>
<keyword evidence="4 7" id="KW-0238">DNA-binding</keyword>
<dbReference type="GO" id="GO:0000976">
    <property type="term" value="F:transcription cis-regulatory region binding"/>
    <property type="evidence" value="ECO:0007669"/>
    <property type="project" value="TreeGrafter"/>
</dbReference>
<organism evidence="10 11">
    <name type="scientific">Biomphalaria glabrata</name>
    <name type="common">Bloodfluke planorb</name>
    <name type="synonym">Freshwater snail</name>
    <dbReference type="NCBI Taxonomy" id="6526"/>
    <lineage>
        <taxon>Eukaryota</taxon>
        <taxon>Metazoa</taxon>
        <taxon>Spiralia</taxon>
        <taxon>Lophotrochozoa</taxon>
        <taxon>Mollusca</taxon>
        <taxon>Gastropoda</taxon>
        <taxon>Heterobranchia</taxon>
        <taxon>Euthyneura</taxon>
        <taxon>Panpulmonata</taxon>
        <taxon>Hygrophila</taxon>
        <taxon>Lymnaeoidea</taxon>
        <taxon>Planorbidae</taxon>
        <taxon>Biomphalaria</taxon>
    </lineage>
</organism>
<evidence type="ECO:0000313" key="10">
    <source>
        <dbReference type="EnsemblMetazoa" id="BGLB005862-PA"/>
    </source>
</evidence>
<keyword evidence="1 6" id="KW-0597">Phosphoprotein</keyword>
<evidence type="ECO:0000256" key="4">
    <source>
        <dbReference type="ARBA" id="ARBA00023125"/>
    </source>
</evidence>
<name>A0A182Z9Q4_BIOGL</name>
<dbReference type="GO" id="GO:0006355">
    <property type="term" value="P:regulation of DNA-templated transcription"/>
    <property type="evidence" value="ECO:0007669"/>
    <property type="project" value="InterPro"/>
</dbReference>
<dbReference type="Pfam" id="PF00072">
    <property type="entry name" value="Response_reg"/>
    <property type="match status" value="1"/>
</dbReference>
<dbReference type="Proteomes" id="UP000076420">
    <property type="component" value="Unassembled WGS sequence"/>
</dbReference>
<keyword evidence="2" id="KW-0902">Two-component regulatory system</keyword>
<evidence type="ECO:0000256" key="2">
    <source>
        <dbReference type="ARBA" id="ARBA00023012"/>
    </source>
</evidence>
<proteinExistence type="predicted"/>
<keyword evidence="3" id="KW-0805">Transcription regulation</keyword>
<evidence type="ECO:0000256" key="3">
    <source>
        <dbReference type="ARBA" id="ARBA00023015"/>
    </source>
</evidence>
<dbReference type="GO" id="GO:0005829">
    <property type="term" value="C:cytosol"/>
    <property type="evidence" value="ECO:0007669"/>
    <property type="project" value="TreeGrafter"/>
</dbReference>
<dbReference type="GO" id="GO:0000156">
    <property type="term" value="F:phosphorelay response regulator activity"/>
    <property type="evidence" value="ECO:0007669"/>
    <property type="project" value="TreeGrafter"/>
</dbReference>
<feature type="domain" description="OmpR/PhoB-type" evidence="9">
    <location>
        <begin position="124"/>
        <end position="174"/>
    </location>
</feature>
<dbReference type="PANTHER" id="PTHR48111">
    <property type="entry name" value="REGULATOR OF RPOS"/>
    <property type="match status" value="1"/>
</dbReference>
<dbReference type="VEuPathDB" id="VectorBase:BGLB005862"/>
<dbReference type="Gene3D" id="6.10.250.690">
    <property type="match status" value="1"/>
</dbReference>
<dbReference type="SUPFAM" id="SSF52172">
    <property type="entry name" value="CheY-like"/>
    <property type="match status" value="1"/>
</dbReference>
<reference evidence="10" key="2">
    <citation type="submission" date="2013-03" db="EMBL/GenBank/DDBJ databases">
        <title>Sequence assembly of the Biomphalaria glabrata genome version 4.3.</title>
        <authorList>
            <person name="Warren W."/>
            <person name="Wilson R.K."/>
            <person name="Hillier L.W."/>
            <person name="Minx P."/>
        </authorList>
    </citation>
    <scope>NUCLEOTIDE SEQUENCE</scope>
    <source>
        <strain evidence="10">BB02</strain>
    </source>
</reference>
<feature type="DNA-binding region" description="OmpR/PhoB-type" evidence="7">
    <location>
        <begin position="124"/>
        <end position="174"/>
    </location>
</feature>
<dbReference type="STRING" id="6526.A0A182Z9Q4"/>
<reference evidence="10" key="1">
    <citation type="journal article" date="2004" name="J. Parasitol.">
        <title>The mitochondrial genome of Biomphalaria glabrata (Gastropoda: Basommatophora), intermediate host of Schistosoma mansoni.</title>
        <authorList>
            <person name="DeJong R.J."/>
            <person name="Emery A.M."/>
            <person name="Adema C.M."/>
        </authorList>
    </citation>
    <scope>NUCLEOTIDE SEQUENCE</scope>
    <source>
        <strain evidence="10">BB02</strain>
    </source>
</reference>
<gene>
    <name evidence="10" type="primary">106062510</name>
</gene>
<accession>A0A182Z9Q4</accession>
<dbReference type="AlphaFoldDB" id="A0A182Z9Q4"/>
<dbReference type="PANTHER" id="PTHR48111:SF22">
    <property type="entry name" value="REGULATOR OF RPOS"/>
    <property type="match status" value="1"/>
</dbReference>
<feature type="modified residue" description="4-aspartylphosphate" evidence="6">
    <location>
        <position position="51"/>
    </location>
</feature>
<dbReference type="Gene3D" id="1.10.10.10">
    <property type="entry name" value="Winged helix-like DNA-binding domain superfamily/Winged helix DNA-binding domain"/>
    <property type="match status" value="1"/>
</dbReference>
<dbReference type="InterPro" id="IPR011006">
    <property type="entry name" value="CheY-like_superfamily"/>
</dbReference>